<organism evidence="6 7">
    <name type="scientific">Rhodopirellula europaea 6C</name>
    <dbReference type="NCBI Taxonomy" id="1263867"/>
    <lineage>
        <taxon>Bacteria</taxon>
        <taxon>Pseudomonadati</taxon>
        <taxon>Planctomycetota</taxon>
        <taxon>Planctomycetia</taxon>
        <taxon>Pirellulales</taxon>
        <taxon>Pirellulaceae</taxon>
        <taxon>Rhodopirellula</taxon>
    </lineage>
</organism>
<gene>
    <name evidence="6" type="ORF">RE6C_05128</name>
</gene>
<keyword evidence="3" id="KW-0902">Two-component regulatory system</keyword>
<feature type="domain" description="Histidine kinase/HSP90-like ATPase" evidence="5">
    <location>
        <begin position="140"/>
        <end position="233"/>
    </location>
</feature>
<evidence type="ECO:0000313" key="6">
    <source>
        <dbReference type="EMBL" id="EMB14139.1"/>
    </source>
</evidence>
<dbReference type="EMBL" id="ANMO01000231">
    <property type="protein sequence ID" value="EMB14139.1"/>
    <property type="molecule type" value="Genomic_DNA"/>
</dbReference>
<evidence type="ECO:0000256" key="4">
    <source>
        <dbReference type="SAM" id="MobiDB-lite"/>
    </source>
</evidence>
<sequence length="237" mass="25689">MTPDGESAFDQAPDQPGAAETDDSQRMRAFEAERQTIVGELHDDLLPYLFAAAGSLASLQRQHPELKSKLDQPAQWIDQAREIARRIMSGAALPSNFSSGPLVAAKEFLESVVLTSNDAKSLSVQWMHLDASAQLNWQETHSIAVYRIVCEAVRNVVRHADATELVISWQANETGWTVSIQDNGVGLDGQSVSKSSHGITLMRERANAAGLRLTIGAGQTTGTEVTVTPWNIAAQPE</sequence>
<dbReference type="Gene3D" id="3.30.565.10">
    <property type="entry name" value="Histidine kinase-like ATPase, C-terminal domain"/>
    <property type="match status" value="1"/>
</dbReference>
<name>M2AVW6_9BACT</name>
<dbReference type="PATRIC" id="fig|1263867.3.peg.5492"/>
<accession>M2AVW6</accession>
<evidence type="ECO:0000256" key="1">
    <source>
        <dbReference type="ARBA" id="ARBA00022679"/>
    </source>
</evidence>
<dbReference type="RefSeq" id="WP_008660904.1">
    <property type="nucleotide sequence ID" value="NZ_ANMO01000231.1"/>
</dbReference>
<dbReference type="Proteomes" id="UP000011529">
    <property type="component" value="Unassembled WGS sequence"/>
</dbReference>
<dbReference type="Pfam" id="PF02518">
    <property type="entry name" value="HATPase_c"/>
    <property type="match status" value="1"/>
</dbReference>
<evidence type="ECO:0000259" key="5">
    <source>
        <dbReference type="SMART" id="SM00387"/>
    </source>
</evidence>
<comment type="caution">
    <text evidence="6">The sequence shown here is derived from an EMBL/GenBank/DDBJ whole genome shotgun (WGS) entry which is preliminary data.</text>
</comment>
<evidence type="ECO:0000256" key="3">
    <source>
        <dbReference type="ARBA" id="ARBA00023012"/>
    </source>
</evidence>
<protein>
    <submittedName>
        <fullName evidence="6">Sensor signal transduction histidine kinase</fullName>
    </submittedName>
</protein>
<dbReference type="InterPro" id="IPR050482">
    <property type="entry name" value="Sensor_HK_TwoCompSys"/>
</dbReference>
<keyword evidence="2 6" id="KW-0418">Kinase</keyword>
<evidence type="ECO:0000256" key="2">
    <source>
        <dbReference type="ARBA" id="ARBA00022777"/>
    </source>
</evidence>
<dbReference type="SUPFAM" id="SSF55874">
    <property type="entry name" value="ATPase domain of HSP90 chaperone/DNA topoisomerase II/histidine kinase"/>
    <property type="match status" value="1"/>
</dbReference>
<dbReference type="GO" id="GO:0016301">
    <property type="term" value="F:kinase activity"/>
    <property type="evidence" value="ECO:0007669"/>
    <property type="project" value="UniProtKB-KW"/>
</dbReference>
<dbReference type="SMART" id="SM00387">
    <property type="entry name" value="HATPase_c"/>
    <property type="match status" value="1"/>
</dbReference>
<dbReference type="PANTHER" id="PTHR24421">
    <property type="entry name" value="NITRATE/NITRITE SENSOR PROTEIN NARX-RELATED"/>
    <property type="match status" value="1"/>
</dbReference>
<keyword evidence="1" id="KW-0808">Transferase</keyword>
<reference evidence="6" key="2">
    <citation type="journal article" date="2013" name="Mar. Genomics">
        <title>Expression of sulfatases in Rhodopirellula baltica and the diversity of sulfatases in the genus Rhodopirellula.</title>
        <authorList>
            <person name="Wegner C.E."/>
            <person name="Richter-Heitmann T."/>
            <person name="Klindworth A."/>
            <person name="Klockow C."/>
            <person name="Richter M."/>
            <person name="Achstetter T."/>
            <person name="Glockner F.O."/>
            <person name="Harder J."/>
        </authorList>
    </citation>
    <scope>NUCLEOTIDE SEQUENCE [LARGE SCALE GENOMIC DNA]</scope>
    <source>
        <strain evidence="6">6C</strain>
    </source>
</reference>
<dbReference type="CDD" id="cd16917">
    <property type="entry name" value="HATPase_UhpB-NarQ-NarX-like"/>
    <property type="match status" value="1"/>
</dbReference>
<dbReference type="GO" id="GO:0000160">
    <property type="term" value="P:phosphorelay signal transduction system"/>
    <property type="evidence" value="ECO:0007669"/>
    <property type="project" value="UniProtKB-KW"/>
</dbReference>
<reference evidence="6" key="1">
    <citation type="submission" date="2012-11" db="EMBL/GenBank/DDBJ databases">
        <title>Permanent draft genomes of Rhodopirellula europaea strain SH398 and 6C.</title>
        <authorList>
            <person name="Richter M."/>
            <person name="Richter-Heitmann T."/>
            <person name="Frank C."/>
            <person name="Harder J."/>
            <person name="Glockner F.O."/>
        </authorList>
    </citation>
    <scope>NUCLEOTIDE SEQUENCE</scope>
    <source>
        <strain evidence="6">6C</strain>
    </source>
</reference>
<keyword evidence="7" id="KW-1185">Reference proteome</keyword>
<proteinExistence type="predicted"/>
<dbReference type="InterPro" id="IPR036890">
    <property type="entry name" value="HATPase_C_sf"/>
</dbReference>
<evidence type="ECO:0000313" key="7">
    <source>
        <dbReference type="Proteomes" id="UP000011529"/>
    </source>
</evidence>
<dbReference type="InterPro" id="IPR003594">
    <property type="entry name" value="HATPase_dom"/>
</dbReference>
<dbReference type="AlphaFoldDB" id="M2AVW6"/>
<feature type="region of interest" description="Disordered" evidence="4">
    <location>
        <begin position="1"/>
        <end position="24"/>
    </location>
</feature>